<dbReference type="InterPro" id="IPR036291">
    <property type="entry name" value="NAD(P)-bd_dom_sf"/>
</dbReference>
<reference evidence="5 6" key="1">
    <citation type="submission" date="2017-05" db="EMBL/GenBank/DDBJ databases">
        <title>Complete and WGS of Bordetella genogroups.</title>
        <authorList>
            <person name="Spilker T."/>
            <person name="LiPuma J."/>
        </authorList>
    </citation>
    <scope>NUCLEOTIDE SEQUENCE [LARGE SCALE GENOMIC DNA]</scope>
    <source>
        <strain evidence="5 6">AU7206</strain>
    </source>
</reference>
<dbReference type="EMBL" id="CP021111">
    <property type="protein sequence ID" value="ARP95111.1"/>
    <property type="molecule type" value="Genomic_DNA"/>
</dbReference>
<dbReference type="InterPro" id="IPR057326">
    <property type="entry name" value="KR_dom"/>
</dbReference>
<dbReference type="CDD" id="cd05374">
    <property type="entry name" value="17beta-HSD-like_SDR_c"/>
    <property type="match status" value="1"/>
</dbReference>
<dbReference type="PANTHER" id="PTHR43976">
    <property type="entry name" value="SHORT CHAIN DEHYDROGENASE"/>
    <property type="match status" value="1"/>
</dbReference>
<evidence type="ECO:0000313" key="6">
    <source>
        <dbReference type="Proteomes" id="UP000194161"/>
    </source>
</evidence>
<proteinExistence type="inferred from homology"/>
<dbReference type="KEGG" id="bgm:CAL15_12430"/>
<evidence type="ECO:0000256" key="2">
    <source>
        <dbReference type="ARBA" id="ARBA00023002"/>
    </source>
</evidence>
<dbReference type="OrthoDB" id="9789083at2"/>
<evidence type="ECO:0000256" key="3">
    <source>
        <dbReference type="RuleBase" id="RU000363"/>
    </source>
</evidence>
<name>A0A1W6ZCM6_9BORD</name>
<dbReference type="PRINTS" id="PR00081">
    <property type="entry name" value="GDHRDH"/>
</dbReference>
<evidence type="ECO:0000256" key="1">
    <source>
        <dbReference type="ARBA" id="ARBA00006484"/>
    </source>
</evidence>
<dbReference type="Gene3D" id="3.40.50.720">
    <property type="entry name" value="NAD(P)-binding Rossmann-like Domain"/>
    <property type="match status" value="1"/>
</dbReference>
<evidence type="ECO:0000313" key="5">
    <source>
        <dbReference type="EMBL" id="ARP95111.1"/>
    </source>
</evidence>
<dbReference type="PRINTS" id="PR00080">
    <property type="entry name" value="SDRFAMILY"/>
</dbReference>
<dbReference type="SMART" id="SM00822">
    <property type="entry name" value="PKS_KR"/>
    <property type="match status" value="1"/>
</dbReference>
<feature type="domain" description="Ketoreductase" evidence="4">
    <location>
        <begin position="14"/>
        <end position="194"/>
    </location>
</feature>
<sequence length="293" mass="31189">MSHTIDTHTAQAAKVWFITGASRGLGLEIAQAALQRGDHVVATARNPAAVEAALGRHDNLLAVALDVNAEHQAHAAADEAIRRFGRIDVLVNNAGYGLLGAVEESSAKEVADLFGTNVFGLLNVTRAVLPHMRRERRGLVVNMSSIGGYSAYPGWGVYGATKFAVEGLTEALALELAPLGVHATVVEPGFFRTDFLDASSLVKTAVEYPAYADTVGATRSRMADVSHRQPGDPRKLALAMLALADSDSPPVRLPLGSDTMARIEQKNRHVEAEMAQWRGLAVSTDYDDAARAA</sequence>
<dbReference type="Pfam" id="PF00106">
    <property type="entry name" value="adh_short"/>
    <property type="match status" value="1"/>
</dbReference>
<gene>
    <name evidence="5" type="ORF">CAL15_12430</name>
</gene>
<dbReference type="SUPFAM" id="SSF51735">
    <property type="entry name" value="NAD(P)-binding Rossmann-fold domains"/>
    <property type="match status" value="1"/>
</dbReference>
<dbReference type="InterPro" id="IPR051911">
    <property type="entry name" value="SDR_oxidoreductase"/>
</dbReference>
<dbReference type="PROSITE" id="PS00061">
    <property type="entry name" value="ADH_SHORT"/>
    <property type="match status" value="1"/>
</dbReference>
<organism evidence="5 6">
    <name type="scientific">Bordetella genomosp. 13</name>
    <dbReference type="NCBI Taxonomy" id="463040"/>
    <lineage>
        <taxon>Bacteria</taxon>
        <taxon>Pseudomonadati</taxon>
        <taxon>Pseudomonadota</taxon>
        <taxon>Betaproteobacteria</taxon>
        <taxon>Burkholderiales</taxon>
        <taxon>Alcaligenaceae</taxon>
        <taxon>Bordetella</taxon>
    </lineage>
</organism>
<dbReference type="InterPro" id="IPR020904">
    <property type="entry name" value="Sc_DH/Rdtase_CS"/>
</dbReference>
<dbReference type="GO" id="GO:0016491">
    <property type="term" value="F:oxidoreductase activity"/>
    <property type="evidence" value="ECO:0007669"/>
    <property type="project" value="UniProtKB-KW"/>
</dbReference>
<dbReference type="NCBIfam" id="NF004824">
    <property type="entry name" value="PRK06180.1"/>
    <property type="match status" value="1"/>
</dbReference>
<dbReference type="STRING" id="463040.CAL15_12430"/>
<dbReference type="RefSeq" id="WP_086078875.1">
    <property type="nucleotide sequence ID" value="NZ_CP021111.1"/>
</dbReference>
<keyword evidence="6" id="KW-1185">Reference proteome</keyword>
<comment type="similarity">
    <text evidence="1 3">Belongs to the short-chain dehydrogenases/reductases (SDR) family.</text>
</comment>
<accession>A0A1W6ZCM6</accession>
<evidence type="ECO:0000259" key="4">
    <source>
        <dbReference type="SMART" id="SM00822"/>
    </source>
</evidence>
<dbReference type="Proteomes" id="UP000194161">
    <property type="component" value="Chromosome"/>
</dbReference>
<keyword evidence="2" id="KW-0560">Oxidoreductase</keyword>
<dbReference type="InterPro" id="IPR002347">
    <property type="entry name" value="SDR_fam"/>
</dbReference>
<dbReference type="PANTHER" id="PTHR43976:SF16">
    <property type="entry name" value="SHORT-CHAIN DEHYDROGENASE_REDUCTASE FAMILY PROTEIN"/>
    <property type="match status" value="1"/>
</dbReference>
<dbReference type="AlphaFoldDB" id="A0A1W6ZCM6"/>
<protein>
    <submittedName>
        <fullName evidence="5">Short-chain dehydrogenase/reductase</fullName>
    </submittedName>
</protein>